<keyword evidence="10" id="KW-1185">Reference proteome</keyword>
<dbReference type="Proteomes" id="UP001174909">
    <property type="component" value="Unassembled WGS sequence"/>
</dbReference>
<dbReference type="CDD" id="cd03411">
    <property type="entry name" value="Ferrochelatase_N"/>
    <property type="match status" value="1"/>
</dbReference>
<evidence type="ECO:0000256" key="6">
    <source>
        <dbReference type="ARBA" id="ARBA00023244"/>
    </source>
</evidence>
<keyword evidence="8" id="KW-0496">Mitochondrion</keyword>
<keyword evidence="8" id="KW-0472">Membrane</keyword>
<keyword evidence="6 8" id="KW-0627">Porphyrin biosynthesis</keyword>
<dbReference type="EMBL" id="CASHTH010002512">
    <property type="protein sequence ID" value="CAI8031011.1"/>
    <property type="molecule type" value="Genomic_DNA"/>
</dbReference>
<evidence type="ECO:0000256" key="5">
    <source>
        <dbReference type="ARBA" id="ARBA00023239"/>
    </source>
</evidence>
<evidence type="ECO:0000256" key="7">
    <source>
        <dbReference type="ARBA" id="ARBA00049915"/>
    </source>
</evidence>
<dbReference type="Gene3D" id="3.40.50.1400">
    <property type="match status" value="2"/>
</dbReference>
<proteinExistence type="inferred from homology"/>
<keyword evidence="8" id="KW-0999">Mitochondrion inner membrane</keyword>
<keyword evidence="3 8" id="KW-0408">Iron</keyword>
<organism evidence="9 10">
    <name type="scientific">Geodia barretti</name>
    <name type="common">Barrett's horny sponge</name>
    <dbReference type="NCBI Taxonomy" id="519541"/>
    <lineage>
        <taxon>Eukaryota</taxon>
        <taxon>Metazoa</taxon>
        <taxon>Porifera</taxon>
        <taxon>Demospongiae</taxon>
        <taxon>Heteroscleromorpha</taxon>
        <taxon>Tetractinellida</taxon>
        <taxon>Astrophorina</taxon>
        <taxon>Geodiidae</taxon>
        <taxon>Geodia</taxon>
    </lineage>
</organism>
<protein>
    <recommendedName>
        <fullName evidence="8">Ferrochelatase</fullName>
        <ecNumber evidence="8">4.98.1.1</ecNumber>
    </recommendedName>
</protein>
<evidence type="ECO:0000256" key="3">
    <source>
        <dbReference type="ARBA" id="ARBA00023004"/>
    </source>
</evidence>
<evidence type="ECO:0000256" key="8">
    <source>
        <dbReference type="RuleBase" id="RU000607"/>
    </source>
</evidence>
<comment type="caution">
    <text evidence="9">The sequence shown here is derived from an EMBL/GenBank/DDBJ whole genome shotgun (WGS) entry which is preliminary data.</text>
</comment>
<dbReference type="SUPFAM" id="SSF53800">
    <property type="entry name" value="Chelatase"/>
    <property type="match status" value="1"/>
</dbReference>
<evidence type="ECO:0000256" key="1">
    <source>
        <dbReference type="ARBA" id="ARBA00004943"/>
    </source>
</evidence>
<dbReference type="InterPro" id="IPR033659">
    <property type="entry name" value="Ferrochelatase_N"/>
</dbReference>
<evidence type="ECO:0000313" key="10">
    <source>
        <dbReference type="Proteomes" id="UP001174909"/>
    </source>
</evidence>
<comment type="similarity">
    <text evidence="2 8">Belongs to the ferrochelatase family.</text>
</comment>
<evidence type="ECO:0000256" key="4">
    <source>
        <dbReference type="ARBA" id="ARBA00023133"/>
    </source>
</evidence>
<dbReference type="Pfam" id="PF00762">
    <property type="entry name" value="Ferrochelatase"/>
    <property type="match status" value="1"/>
</dbReference>
<dbReference type="PROSITE" id="PS00534">
    <property type="entry name" value="FERROCHELATASE"/>
    <property type="match status" value="1"/>
</dbReference>
<accession>A0AA35SLW9</accession>
<dbReference type="GO" id="GO:0004325">
    <property type="term" value="F:ferrochelatase activity"/>
    <property type="evidence" value="ECO:0007669"/>
    <property type="project" value="UniProtKB-UniRule"/>
</dbReference>
<dbReference type="PANTHER" id="PTHR11108:SF1">
    <property type="entry name" value="FERROCHELATASE, MITOCHONDRIAL"/>
    <property type="match status" value="1"/>
</dbReference>
<dbReference type="EC" id="4.98.1.1" evidence="8"/>
<name>A0AA35SLW9_GEOBA</name>
<dbReference type="HAMAP" id="MF_00323">
    <property type="entry name" value="Ferrochelatase"/>
    <property type="match status" value="1"/>
</dbReference>
<dbReference type="InterPro" id="IPR001015">
    <property type="entry name" value="Ferrochelatase"/>
</dbReference>
<dbReference type="InterPro" id="IPR019772">
    <property type="entry name" value="Ferrochelatase_AS"/>
</dbReference>
<comment type="function">
    <text evidence="8">Catalyzes the ferrous insertion into protoporphyrin IX.</text>
</comment>
<comment type="subcellular location">
    <subcellularLocation>
        <location evidence="8">Mitochondrion inner membrane</location>
    </subcellularLocation>
</comment>
<evidence type="ECO:0000313" key="9">
    <source>
        <dbReference type="EMBL" id="CAI8031011.1"/>
    </source>
</evidence>
<dbReference type="GO" id="GO:0005743">
    <property type="term" value="C:mitochondrial inner membrane"/>
    <property type="evidence" value="ECO:0007669"/>
    <property type="project" value="UniProtKB-SubCell"/>
</dbReference>
<dbReference type="PANTHER" id="PTHR11108">
    <property type="entry name" value="FERROCHELATASE"/>
    <property type="match status" value="1"/>
</dbReference>
<dbReference type="AlphaFoldDB" id="A0AA35SLW9"/>
<dbReference type="CDD" id="cd00419">
    <property type="entry name" value="Ferrochelatase_C"/>
    <property type="match status" value="1"/>
</dbReference>
<evidence type="ECO:0000256" key="2">
    <source>
        <dbReference type="ARBA" id="ARBA00007718"/>
    </source>
</evidence>
<comment type="pathway">
    <text evidence="1 8">Porphyrin-containing compound metabolism; protoheme biosynthesis; protoheme from protoporphyrin-IX: step 1/1.</text>
</comment>
<keyword evidence="5 8" id="KW-0456">Lyase</keyword>
<dbReference type="NCBIfam" id="TIGR00109">
    <property type="entry name" value="hemH"/>
    <property type="match status" value="1"/>
</dbReference>
<gene>
    <name evidence="9" type="ORF">GBAR_LOCUS17595</name>
</gene>
<sequence length="346" mass="36976">MSRIAVVLFNLGGPDSLDAVEPFLRNLFRDPAIIRAPALVRHLIGHRIARRRGPEARDIYRTIGGRSPLLGGTEAQAAALGRALEDLGEVEVAIAMRYWHPMSEAAARKIAAFRPDRIVLLPLYPQFSTTTTASSLAAWRSAAGAVGIAAPTHAVCCYPRAEGLVAAHAALIEPLLAAAAEAGEPRLLFSAHGLPKRVVARGDPYQWQVEETARRIVAGLGREALDWAVCYQSKVGPLAWLEPSIAEEIERAGRDRVPVVVVPVAFVSEHSETLVELDVTYRDHARAVGVPAYHRVPALGTHPSFISALADLSRGAFTASSVSGLDSGEGGRLCPGVHRCCPLAAQ</sequence>
<keyword evidence="4 8" id="KW-0350">Heme biosynthesis</keyword>
<dbReference type="InterPro" id="IPR033644">
    <property type="entry name" value="Ferrochelatase_C"/>
</dbReference>
<comment type="catalytic activity">
    <reaction evidence="7">
        <text>heme b + 2 H(+) = protoporphyrin IX + Fe(2+)</text>
        <dbReference type="Rhea" id="RHEA:22584"/>
        <dbReference type="ChEBI" id="CHEBI:15378"/>
        <dbReference type="ChEBI" id="CHEBI:29033"/>
        <dbReference type="ChEBI" id="CHEBI:57306"/>
        <dbReference type="ChEBI" id="CHEBI:60344"/>
        <dbReference type="EC" id="4.98.1.1"/>
    </reaction>
    <physiologicalReaction direction="right-to-left" evidence="7">
        <dbReference type="Rhea" id="RHEA:22586"/>
    </physiologicalReaction>
</comment>
<dbReference type="GO" id="GO:0006783">
    <property type="term" value="P:heme biosynthetic process"/>
    <property type="evidence" value="ECO:0007669"/>
    <property type="project" value="UniProtKB-UniRule"/>
</dbReference>
<reference evidence="9" key="1">
    <citation type="submission" date="2023-03" db="EMBL/GenBank/DDBJ databases">
        <authorList>
            <person name="Steffen K."/>
            <person name="Cardenas P."/>
        </authorList>
    </citation>
    <scope>NUCLEOTIDE SEQUENCE</scope>
</reference>